<gene>
    <name evidence="1" type="ORF">K1I37_13830</name>
</gene>
<proteinExistence type="predicted"/>
<keyword evidence="2" id="KW-1185">Reference proteome</keyword>
<accession>A0A9E6ZG67</accession>
<reference evidence="2" key="1">
    <citation type="journal article" date="2022" name="G3 (Bethesda)">
        <title>Unveiling the complete genome sequence of Alicyclobacillus acidoterrestris DSM 3922T, a taint-producing strain.</title>
        <authorList>
            <person name="Leonardo I.C."/>
            <person name="Barreto Crespo M.T."/>
            <person name="Gaspar F.B."/>
        </authorList>
    </citation>
    <scope>NUCLEOTIDE SEQUENCE [LARGE SCALE GENOMIC DNA]</scope>
    <source>
        <strain evidence="2">DSM 3922</strain>
    </source>
</reference>
<dbReference type="RefSeq" id="WP_021298539.1">
    <property type="nucleotide sequence ID" value="NZ_AURB01000194.1"/>
</dbReference>
<protein>
    <submittedName>
        <fullName evidence="1">Uncharacterized protein</fullName>
    </submittedName>
</protein>
<evidence type="ECO:0000313" key="2">
    <source>
        <dbReference type="Proteomes" id="UP000829401"/>
    </source>
</evidence>
<name>T0BLL0_ALIAG</name>
<organism evidence="1 2">
    <name type="scientific">Alicyclobacillus acidoterrestris (strain ATCC 49025 / DSM 3922 / CIP 106132 / NCIMB 13137 / GD3B)</name>
    <dbReference type="NCBI Taxonomy" id="1356854"/>
    <lineage>
        <taxon>Bacteria</taxon>
        <taxon>Bacillati</taxon>
        <taxon>Bacillota</taxon>
        <taxon>Bacilli</taxon>
        <taxon>Bacillales</taxon>
        <taxon>Alicyclobacillaceae</taxon>
        <taxon>Alicyclobacillus</taxon>
    </lineage>
</organism>
<evidence type="ECO:0000313" key="1">
    <source>
        <dbReference type="EMBL" id="UNO47763.1"/>
    </source>
</evidence>
<sequence>MAPSRFLAKKRKKSKIRVWLLLVSLPLFILVLIELYKWLIPFNTVNPLWRDATVGETVIGDWKYEGYDEEGYLKFYNHGQTHLLPPTSHLLALDGQFVVVEESSPNSITFAPKLYQAIPFLWILSMFGFLLLVLLGGYWYVRRRLHAHHKRLVDLLSRQRGFRPRKRN</sequence>
<dbReference type="AlphaFoldDB" id="T0BLL0"/>
<dbReference type="KEGG" id="aaco:K1I37_13830"/>
<dbReference type="EMBL" id="CP080467">
    <property type="protein sequence ID" value="UNO47763.1"/>
    <property type="molecule type" value="Genomic_DNA"/>
</dbReference>
<dbReference type="OrthoDB" id="2376477at2"/>
<dbReference type="Proteomes" id="UP000829401">
    <property type="component" value="Chromosome"/>
</dbReference>
<accession>T0BLL0</accession>